<proteinExistence type="predicted"/>
<dbReference type="Pfam" id="PF04892">
    <property type="entry name" value="VanZ"/>
    <property type="match status" value="1"/>
</dbReference>
<keyword evidence="1" id="KW-0812">Transmembrane</keyword>
<evidence type="ECO:0000313" key="4">
    <source>
        <dbReference type="Proteomes" id="UP000294581"/>
    </source>
</evidence>
<gene>
    <name evidence="3" type="ORF">C7445_101257</name>
</gene>
<evidence type="ECO:0000259" key="2">
    <source>
        <dbReference type="Pfam" id="PF04892"/>
    </source>
</evidence>
<comment type="caution">
    <text evidence="3">The sequence shown here is derived from an EMBL/GenBank/DDBJ whole genome shotgun (WGS) entry which is preliminary data.</text>
</comment>
<feature type="transmembrane region" description="Helical" evidence="1">
    <location>
        <begin position="60"/>
        <end position="77"/>
    </location>
</feature>
<dbReference type="InterPro" id="IPR006976">
    <property type="entry name" value="VanZ-like"/>
</dbReference>
<feature type="domain" description="VanZ-like" evidence="2">
    <location>
        <begin position="6"/>
        <end position="123"/>
    </location>
</feature>
<sequence length="134" mass="15770">MWWRLLAVLLWMCVLAYGTCSNDPFHFYLSAFHFHPHANFRDLLQLDFHFGSWKYTVSKLSHFFGFMIFEALLTRLLQRPRWSATIALVFGVGTELFQLYFGRDGRVYDMVIDALGVVVSYAFQKWNKRKGSEG</sequence>
<feature type="transmembrane region" description="Helical" evidence="1">
    <location>
        <begin position="84"/>
        <end position="101"/>
    </location>
</feature>
<evidence type="ECO:0000256" key="1">
    <source>
        <dbReference type="SAM" id="Phobius"/>
    </source>
</evidence>
<accession>A0A4R8LX35</accession>
<dbReference type="AlphaFoldDB" id="A0A4R8LX35"/>
<dbReference type="RefSeq" id="WP_134158215.1">
    <property type="nucleotide sequence ID" value="NZ_BSUS01000001.1"/>
</dbReference>
<dbReference type="Proteomes" id="UP000294581">
    <property type="component" value="Unassembled WGS sequence"/>
</dbReference>
<dbReference type="OrthoDB" id="2659829at2"/>
<evidence type="ECO:0000313" key="3">
    <source>
        <dbReference type="EMBL" id="TDY51256.1"/>
    </source>
</evidence>
<name>A0A4R8LX35_9BACL</name>
<keyword evidence="1" id="KW-0472">Membrane</keyword>
<organism evidence="3 4">
    <name type="scientific">Alicyclobacillus sacchari</name>
    <dbReference type="NCBI Taxonomy" id="392010"/>
    <lineage>
        <taxon>Bacteria</taxon>
        <taxon>Bacillati</taxon>
        <taxon>Bacillota</taxon>
        <taxon>Bacilli</taxon>
        <taxon>Bacillales</taxon>
        <taxon>Alicyclobacillaceae</taxon>
        <taxon>Alicyclobacillus</taxon>
    </lineage>
</organism>
<reference evidence="3 4" key="1">
    <citation type="submission" date="2019-03" db="EMBL/GenBank/DDBJ databases">
        <title>Genomic Encyclopedia of Type Strains, Phase IV (KMG-IV): sequencing the most valuable type-strain genomes for metagenomic binning, comparative biology and taxonomic classification.</title>
        <authorList>
            <person name="Goeker M."/>
        </authorList>
    </citation>
    <scope>NUCLEOTIDE SEQUENCE [LARGE SCALE GENOMIC DNA]</scope>
    <source>
        <strain evidence="3 4">DSM 17974</strain>
    </source>
</reference>
<protein>
    <submittedName>
        <fullName evidence="3">VanZ like protein</fullName>
    </submittedName>
</protein>
<dbReference type="NCBIfam" id="NF037970">
    <property type="entry name" value="vanZ_1"/>
    <property type="match status" value="1"/>
</dbReference>
<keyword evidence="4" id="KW-1185">Reference proteome</keyword>
<dbReference type="EMBL" id="SORF01000001">
    <property type="protein sequence ID" value="TDY51256.1"/>
    <property type="molecule type" value="Genomic_DNA"/>
</dbReference>
<keyword evidence="1" id="KW-1133">Transmembrane helix</keyword>